<evidence type="ECO:0000313" key="1">
    <source>
        <dbReference type="EMBL" id="ASJ12154.1"/>
    </source>
</evidence>
<organism evidence="2 4">
    <name type="scientific">Thermococcus thioreducens</name>
    <dbReference type="NCBI Taxonomy" id="277988"/>
    <lineage>
        <taxon>Archaea</taxon>
        <taxon>Methanobacteriati</taxon>
        <taxon>Methanobacteriota</taxon>
        <taxon>Thermococci</taxon>
        <taxon>Thermococcales</taxon>
        <taxon>Thermococcaceae</taxon>
        <taxon>Thermococcus</taxon>
    </lineage>
</organism>
<dbReference type="RefSeq" id="WP_055430250.1">
    <property type="nucleotide sequence ID" value="NZ_CP015105.1"/>
</dbReference>
<dbReference type="EMBL" id="LIXN01000021">
    <property type="protein sequence ID" value="KQH81555.1"/>
    <property type="molecule type" value="Genomic_DNA"/>
</dbReference>
<reference evidence="2 4" key="1">
    <citation type="submission" date="2015-08" db="EMBL/GenBank/DDBJ databases">
        <title>Thermococcus thioreducens DSM 14981 genome sequencing.</title>
        <authorList>
            <person name="Hong S.-J."/>
            <person name="Kim M.-C."/>
            <person name="Shin J.-H."/>
        </authorList>
    </citation>
    <scope>NUCLEOTIDE SEQUENCE [LARGE SCALE GENOMIC DNA]</scope>
    <source>
        <strain evidence="2 4">DSM 14981</strain>
    </source>
</reference>
<reference evidence="1 6" key="2">
    <citation type="submission" date="2016-04" db="EMBL/GenBank/DDBJ databases">
        <title>Complete genome sequence of Thermococcus thioreducens type strain OGL-20P.</title>
        <authorList>
            <person name="Oger P.M."/>
        </authorList>
    </citation>
    <scope>NUCLEOTIDE SEQUENCE [LARGE SCALE GENOMIC DNA]</scope>
    <source>
        <strain evidence="1 6">OGL-20P</strain>
    </source>
</reference>
<protein>
    <submittedName>
        <fullName evidence="2">Uncharacterized protein</fullName>
    </submittedName>
</protein>
<evidence type="ECO:0000313" key="5">
    <source>
        <dbReference type="Proteomes" id="UP000182125"/>
    </source>
</evidence>
<keyword evidence="6" id="KW-1185">Reference proteome</keyword>
<dbReference type="Proteomes" id="UP000182125">
    <property type="component" value="Unassembled WGS sequence"/>
</dbReference>
<gene>
    <name evidence="1" type="ORF">A3L14_04325</name>
    <name evidence="2" type="ORF">AMR53_10720</name>
    <name evidence="3" type="ORF">SAMN05216170_1103</name>
</gene>
<dbReference type="Proteomes" id="UP000051862">
    <property type="component" value="Unassembled WGS sequence"/>
</dbReference>
<dbReference type="EMBL" id="CP015105">
    <property type="protein sequence ID" value="ASJ12154.1"/>
    <property type="molecule type" value="Genomic_DNA"/>
</dbReference>
<dbReference type="Proteomes" id="UP000250136">
    <property type="component" value="Chromosome"/>
</dbReference>
<dbReference type="GeneID" id="33333621"/>
<evidence type="ECO:0000313" key="4">
    <source>
        <dbReference type="Proteomes" id="UP000051862"/>
    </source>
</evidence>
<reference evidence="3 5" key="3">
    <citation type="submission" date="2016-10" db="EMBL/GenBank/DDBJ databases">
        <authorList>
            <person name="de Groot N.N."/>
        </authorList>
    </citation>
    <scope>NUCLEOTIDE SEQUENCE [LARGE SCALE GENOMIC DNA]</scope>
    <source>
        <strain evidence="3 5">OGL-20</strain>
    </source>
</reference>
<dbReference type="PATRIC" id="fig|277988.4.peg.2251"/>
<evidence type="ECO:0000313" key="2">
    <source>
        <dbReference type="EMBL" id="KQH81555.1"/>
    </source>
</evidence>
<evidence type="ECO:0000313" key="3">
    <source>
        <dbReference type="EMBL" id="SEV95920.1"/>
    </source>
</evidence>
<accession>A0A0Q2S1Y6</accession>
<dbReference type="EMBL" id="FOIW01000001">
    <property type="protein sequence ID" value="SEV95920.1"/>
    <property type="molecule type" value="Genomic_DNA"/>
</dbReference>
<sequence>MAEIEVIFYIEGIGNDKKVLERALEETAKNLQNEKDVKIKYVNLEEVMESPEEELLKYSGVIEAQLEGTLGDIVRLTLQYSPAVVEVLRPGKLEIESKDLMKTLGEISLFMGKLMKQFGGLAVYPKLDDIPEPRIGYSREEIEELIVEDRNILYRFVVEVFGENEEGIKTTMAKALSIEGCRINKLLVQGQIEGEEFKGLLAAELLSPFETLVQLTAKYAPVAISIIEPEIIDITANELQNTLTDLGGFVNELVTRPVKRQLMEKKNTEFKLNP</sequence>
<evidence type="ECO:0000313" key="6">
    <source>
        <dbReference type="Proteomes" id="UP000250136"/>
    </source>
</evidence>
<name>A0A0Q2S1Y6_9EURY</name>
<dbReference type="AlphaFoldDB" id="A0A0Q2S1Y6"/>
<dbReference type="KEGG" id="ttd:A3L14_04325"/>
<proteinExistence type="predicted"/>
<dbReference type="OrthoDB" id="86129at2157"/>
<dbReference type="STRING" id="277988.SAMN05216170_1103"/>